<dbReference type="Proteomes" id="UP000239181">
    <property type="component" value="Unassembled WGS sequence"/>
</dbReference>
<feature type="domain" description="RNA polymerase sigma-70 region 2" evidence="5">
    <location>
        <begin position="27"/>
        <end position="94"/>
    </location>
</feature>
<dbReference type="NCBIfam" id="TIGR02937">
    <property type="entry name" value="sigma70-ECF"/>
    <property type="match status" value="1"/>
</dbReference>
<dbReference type="Gene3D" id="1.10.10.10">
    <property type="entry name" value="Winged helix-like DNA-binding domain superfamily/Winged helix DNA-binding domain"/>
    <property type="match status" value="1"/>
</dbReference>
<keyword evidence="3" id="KW-0731">Sigma factor</keyword>
<dbReference type="InterPro" id="IPR014284">
    <property type="entry name" value="RNA_pol_sigma-70_dom"/>
</dbReference>
<evidence type="ECO:0000256" key="3">
    <source>
        <dbReference type="ARBA" id="ARBA00023082"/>
    </source>
</evidence>
<comment type="caution">
    <text evidence="7">The sequence shown here is derived from an EMBL/GenBank/DDBJ whole genome shotgun (WGS) entry which is preliminary data.</text>
</comment>
<evidence type="ECO:0000259" key="5">
    <source>
        <dbReference type="Pfam" id="PF04542"/>
    </source>
</evidence>
<evidence type="ECO:0000259" key="6">
    <source>
        <dbReference type="Pfam" id="PF08281"/>
    </source>
</evidence>
<dbReference type="InterPro" id="IPR007627">
    <property type="entry name" value="RNA_pol_sigma70_r2"/>
</dbReference>
<dbReference type="Gene3D" id="1.10.1740.10">
    <property type="match status" value="1"/>
</dbReference>
<evidence type="ECO:0000313" key="7">
    <source>
        <dbReference type="EMBL" id="PRD12831.1"/>
    </source>
</evidence>
<keyword evidence="4" id="KW-0804">Transcription</keyword>
<dbReference type="InterPro" id="IPR013325">
    <property type="entry name" value="RNA_pol_sigma_r2"/>
</dbReference>
<dbReference type="SUPFAM" id="SSF88946">
    <property type="entry name" value="Sigma2 domain of RNA polymerase sigma factors"/>
    <property type="match status" value="1"/>
</dbReference>
<feature type="domain" description="RNA polymerase sigma factor 70 region 4 type 2" evidence="6">
    <location>
        <begin position="123"/>
        <end position="175"/>
    </location>
</feature>
<dbReference type="InterPro" id="IPR013249">
    <property type="entry name" value="RNA_pol_sigma70_r4_t2"/>
</dbReference>
<dbReference type="PANTHER" id="PTHR43133">
    <property type="entry name" value="RNA POLYMERASE ECF-TYPE SIGMA FACTO"/>
    <property type="match status" value="1"/>
</dbReference>
<dbReference type="InterPro" id="IPR036388">
    <property type="entry name" value="WH-like_DNA-bd_sf"/>
</dbReference>
<proteinExistence type="inferred from homology"/>
<dbReference type="Pfam" id="PF04542">
    <property type="entry name" value="Sigma70_r2"/>
    <property type="match status" value="1"/>
</dbReference>
<dbReference type="InterPro" id="IPR039425">
    <property type="entry name" value="RNA_pol_sigma-70-like"/>
</dbReference>
<accession>A0A2S9I4Y9</accession>
<organism evidence="7 8">
    <name type="scientific">Pantoea coffeiphila</name>
    <dbReference type="NCBI Taxonomy" id="1465635"/>
    <lineage>
        <taxon>Bacteria</taxon>
        <taxon>Pseudomonadati</taxon>
        <taxon>Pseudomonadota</taxon>
        <taxon>Gammaproteobacteria</taxon>
        <taxon>Enterobacterales</taxon>
        <taxon>Erwiniaceae</taxon>
        <taxon>Pantoea</taxon>
    </lineage>
</organism>
<evidence type="ECO:0000256" key="1">
    <source>
        <dbReference type="ARBA" id="ARBA00010641"/>
    </source>
</evidence>
<dbReference type="GO" id="GO:0003677">
    <property type="term" value="F:DNA binding"/>
    <property type="evidence" value="ECO:0007669"/>
    <property type="project" value="InterPro"/>
</dbReference>
<keyword evidence="8" id="KW-1185">Reference proteome</keyword>
<dbReference type="OrthoDB" id="9784272at2"/>
<dbReference type="InterPro" id="IPR013324">
    <property type="entry name" value="RNA_pol_sigma_r3/r4-like"/>
</dbReference>
<comment type="similarity">
    <text evidence="1">Belongs to the sigma-70 factor family. ECF subfamily.</text>
</comment>
<dbReference type="GO" id="GO:0016987">
    <property type="term" value="F:sigma factor activity"/>
    <property type="evidence" value="ECO:0007669"/>
    <property type="project" value="UniProtKB-KW"/>
</dbReference>
<dbReference type="RefSeq" id="WP_105595377.1">
    <property type="nucleotide sequence ID" value="NZ_PDET01000026.1"/>
</dbReference>
<dbReference type="SUPFAM" id="SSF88659">
    <property type="entry name" value="Sigma3 and sigma4 domains of RNA polymerase sigma factors"/>
    <property type="match status" value="1"/>
</dbReference>
<evidence type="ECO:0000256" key="2">
    <source>
        <dbReference type="ARBA" id="ARBA00023015"/>
    </source>
</evidence>
<dbReference type="GO" id="GO:0006352">
    <property type="term" value="P:DNA-templated transcription initiation"/>
    <property type="evidence" value="ECO:0007669"/>
    <property type="project" value="InterPro"/>
</dbReference>
<dbReference type="Pfam" id="PF08281">
    <property type="entry name" value="Sigma70_r4_2"/>
    <property type="match status" value="1"/>
</dbReference>
<reference evidence="7 8" key="1">
    <citation type="submission" date="2017-10" db="EMBL/GenBank/DDBJ databases">
        <title>Draft genome of two endophytic bacteria isolated from 'guarana' Paullinia cupana (Mart.) Ducke.</title>
        <authorList>
            <person name="Siqueira K.A."/>
            <person name="Liotti R.G."/>
            <person name="Mendes T.A."/>
            <person name="Soares M.A."/>
        </authorList>
    </citation>
    <scope>NUCLEOTIDE SEQUENCE [LARGE SCALE GENOMIC DNA]</scope>
    <source>
        <strain evidence="7 8">342</strain>
    </source>
</reference>
<gene>
    <name evidence="7" type="ORF">CQW29_24595</name>
</gene>
<dbReference type="AlphaFoldDB" id="A0A2S9I4Y9"/>
<dbReference type="CDD" id="cd06171">
    <property type="entry name" value="Sigma70_r4"/>
    <property type="match status" value="1"/>
</dbReference>
<dbReference type="EMBL" id="PDET01000026">
    <property type="protein sequence ID" value="PRD12831.1"/>
    <property type="molecule type" value="Genomic_DNA"/>
</dbReference>
<dbReference type="PANTHER" id="PTHR43133:SF62">
    <property type="entry name" value="RNA POLYMERASE SIGMA FACTOR SIGZ"/>
    <property type="match status" value="1"/>
</dbReference>
<name>A0A2S9I4Y9_9GAMM</name>
<evidence type="ECO:0000313" key="8">
    <source>
        <dbReference type="Proteomes" id="UP000239181"/>
    </source>
</evidence>
<evidence type="ECO:0000256" key="4">
    <source>
        <dbReference type="ARBA" id="ARBA00023163"/>
    </source>
</evidence>
<protein>
    <submittedName>
        <fullName evidence="7">RNA polymerase subunit sigma</fullName>
    </submittedName>
</protein>
<keyword evidence="2" id="KW-0805">Transcription regulation</keyword>
<sequence>MAEESIDSQVLLIRAVAAGDKRAFEALYRSYSPYLFAIALRLLHRRGWAEEVLHDSFLALWQRAGSFDPTQSAPKTWLTNIVRHRAIDYLRLQDNRVLELDDEGDAIAGEGTCDPAPSTYESRRLLTCMDALPAEQRQSIVLAYHHGLSHGEIALHLQQPAGTVKSWIRRALMHLKGCVGI</sequence>